<gene>
    <name evidence="1" type="ORF">TZ00_15650</name>
</gene>
<dbReference type="EMBL" id="JYFC01000008">
    <property type="protein sequence ID" value="KJC63140.1"/>
    <property type="molecule type" value="Genomic_DNA"/>
</dbReference>
<name>A0ABR5CBY2_9MICO</name>
<dbReference type="Proteomes" id="UP000032503">
    <property type="component" value="Unassembled WGS sequence"/>
</dbReference>
<organism evidence="1 2">
    <name type="scientific">Agreia bicolorata</name>
    <dbReference type="NCBI Taxonomy" id="110935"/>
    <lineage>
        <taxon>Bacteria</taxon>
        <taxon>Bacillati</taxon>
        <taxon>Actinomycetota</taxon>
        <taxon>Actinomycetes</taxon>
        <taxon>Micrococcales</taxon>
        <taxon>Microbacteriaceae</taxon>
        <taxon>Agreia</taxon>
    </lineage>
</organism>
<evidence type="ECO:0000313" key="2">
    <source>
        <dbReference type="Proteomes" id="UP000032503"/>
    </source>
</evidence>
<comment type="caution">
    <text evidence="1">The sequence shown here is derived from an EMBL/GenBank/DDBJ whole genome shotgun (WGS) entry which is preliminary data.</text>
</comment>
<accession>A0ABR5CBY2</accession>
<sequence length="93" mass="9755">MNVSRGLPAHLLNGESQSEVALLQTVHSLANAGLVLADIAREREPFSRGVSEEEGVFEGAATGFSFTLRNLECKVPLATDDGVGSAARVGDML</sequence>
<evidence type="ECO:0000313" key="1">
    <source>
        <dbReference type="EMBL" id="KJC63140.1"/>
    </source>
</evidence>
<keyword evidence="2" id="KW-1185">Reference proteome</keyword>
<protein>
    <submittedName>
        <fullName evidence="1">Uncharacterized protein</fullName>
    </submittedName>
</protein>
<proteinExistence type="predicted"/>
<reference evidence="1 2" key="1">
    <citation type="journal article" date="2001" name="Int. J. Syst. Evol. Microbiol.">
        <title>Agreia bicolorata gen. nov., sp. nov., to accommodate actinobacteria isolated from narrow reed grass infected by the nematode Heteroanguina graminophila.</title>
        <authorList>
            <person name="Evtushenko L.I."/>
            <person name="Dorofeeva L.V."/>
            <person name="Dobrovolskaya T.G."/>
            <person name="Streshinskaya G.M."/>
            <person name="Subbotin S.A."/>
            <person name="Tiedje J.M."/>
        </authorList>
    </citation>
    <scope>NUCLEOTIDE SEQUENCE [LARGE SCALE GENOMIC DNA]</scope>
    <source>
        <strain evidence="1 2">VKM Ac-1804</strain>
    </source>
</reference>